<name>A0A3E1K5V1_9GAMM</name>
<evidence type="ECO:0000259" key="1">
    <source>
        <dbReference type="Pfam" id="PF13391"/>
    </source>
</evidence>
<gene>
    <name evidence="2" type="ORF">DZC52_13215</name>
</gene>
<dbReference type="AlphaFoldDB" id="A0A3E1K5V1"/>
<keyword evidence="2" id="KW-0255">Endonuclease</keyword>
<keyword evidence="3" id="KW-1185">Reference proteome</keyword>
<comment type="caution">
    <text evidence="2">The sequence shown here is derived from an EMBL/GenBank/DDBJ whole genome shotgun (WGS) entry which is preliminary data.</text>
</comment>
<dbReference type="OrthoDB" id="529575at2"/>
<dbReference type="EMBL" id="QUZK01000047">
    <property type="protein sequence ID" value="RFF29399.1"/>
    <property type="molecule type" value="Genomic_DNA"/>
</dbReference>
<dbReference type="InterPro" id="IPR003615">
    <property type="entry name" value="HNH_nuc"/>
</dbReference>
<dbReference type="Pfam" id="PF13391">
    <property type="entry name" value="HNH_2"/>
    <property type="match status" value="1"/>
</dbReference>
<feature type="domain" description="HNH nuclease" evidence="1">
    <location>
        <begin position="184"/>
        <end position="237"/>
    </location>
</feature>
<keyword evidence="2" id="KW-0378">Hydrolase</keyword>
<evidence type="ECO:0000313" key="3">
    <source>
        <dbReference type="Proteomes" id="UP000260351"/>
    </source>
</evidence>
<dbReference type="Proteomes" id="UP000260351">
    <property type="component" value="Unassembled WGS sequence"/>
</dbReference>
<sequence length="289" mass="33126">MKGVFTTRVVPEYDDLPERHYHFPRTYLRQVERCIGDWVVYYEPRRSSGHQPGGRQVYFATAMVTGVRQDPHRPNHYYADVQGYFEFPDPVPFRDGPHYYESLLRRPDGATNKGAFGRAVRGLPDDEFWAILQAGIASDVFDEEADNLVAQPPPERTTVETFLNRKVRDPSFRRLVRQAYDLRCAVSGLRLVNGGGRPEVQAAHIMPVEHDGPDTVRNGVALSGTVHWMFDRGLISFGDDGSILTSPHGLPDDMDRLIRPERRLLTPDHPAFRPHPGYLAWHRDHVYKR</sequence>
<dbReference type="RefSeq" id="WP_116651622.1">
    <property type="nucleotide sequence ID" value="NZ_QUZK01000047.1"/>
</dbReference>
<evidence type="ECO:0000313" key="2">
    <source>
        <dbReference type="EMBL" id="RFF29399.1"/>
    </source>
</evidence>
<dbReference type="GO" id="GO:0004519">
    <property type="term" value="F:endonuclease activity"/>
    <property type="evidence" value="ECO:0007669"/>
    <property type="project" value="UniProtKB-KW"/>
</dbReference>
<proteinExistence type="predicted"/>
<protein>
    <submittedName>
        <fullName evidence="2">Restriction endonuclease</fullName>
    </submittedName>
</protein>
<keyword evidence="2" id="KW-0540">Nuclease</keyword>
<organism evidence="2 3">
    <name type="scientific">Wenzhouxiangella sediminis</name>
    <dbReference type="NCBI Taxonomy" id="1792836"/>
    <lineage>
        <taxon>Bacteria</taxon>
        <taxon>Pseudomonadati</taxon>
        <taxon>Pseudomonadota</taxon>
        <taxon>Gammaproteobacteria</taxon>
        <taxon>Chromatiales</taxon>
        <taxon>Wenzhouxiangellaceae</taxon>
        <taxon>Wenzhouxiangella</taxon>
    </lineage>
</organism>
<reference evidence="2 3" key="1">
    <citation type="submission" date="2018-08" db="EMBL/GenBank/DDBJ databases">
        <title>Wenzhouxiangella salilacus sp. nov., a novel bacterium isolated from a saline lake in Xinjiang Province, China.</title>
        <authorList>
            <person name="Han S."/>
        </authorList>
    </citation>
    <scope>NUCLEOTIDE SEQUENCE [LARGE SCALE GENOMIC DNA]</scope>
    <source>
        <strain evidence="2 3">XDB06</strain>
    </source>
</reference>
<accession>A0A3E1K5V1</accession>